<dbReference type="Proteomes" id="UP000287156">
    <property type="component" value="Unassembled WGS sequence"/>
</dbReference>
<evidence type="ECO:0000259" key="1">
    <source>
        <dbReference type="Pfam" id="PF01266"/>
    </source>
</evidence>
<dbReference type="PANTHER" id="PTHR13847">
    <property type="entry name" value="SARCOSINE DEHYDROGENASE-RELATED"/>
    <property type="match status" value="1"/>
</dbReference>
<comment type="caution">
    <text evidence="2">The sequence shown here is derived from an EMBL/GenBank/DDBJ whole genome shotgun (WGS) entry which is preliminary data.</text>
</comment>
<keyword evidence="3" id="KW-1185">Reference proteome</keyword>
<evidence type="ECO:0000313" key="3">
    <source>
        <dbReference type="Proteomes" id="UP000287156"/>
    </source>
</evidence>
<evidence type="ECO:0000313" key="2">
    <source>
        <dbReference type="EMBL" id="RST77287.1"/>
    </source>
</evidence>
<proteinExistence type="predicted"/>
<name>A0A429Y749_9BACI</name>
<dbReference type="InterPro" id="IPR006076">
    <property type="entry name" value="FAD-dep_OxRdtase"/>
</dbReference>
<dbReference type="PANTHER" id="PTHR13847:SF285">
    <property type="entry name" value="FAD DEPENDENT OXIDOREDUCTASE DOMAIN-CONTAINING PROTEIN"/>
    <property type="match status" value="1"/>
</dbReference>
<dbReference type="RefSeq" id="WP_126047145.1">
    <property type="nucleotide sequence ID" value="NZ_QYTV02000001.1"/>
</dbReference>
<dbReference type="OrthoDB" id="571248at2"/>
<dbReference type="Gene3D" id="3.50.50.60">
    <property type="entry name" value="FAD/NAD(P)-binding domain"/>
    <property type="match status" value="1"/>
</dbReference>
<reference evidence="2" key="1">
    <citation type="submission" date="2018-12" db="EMBL/GenBank/DDBJ databases">
        <authorList>
            <person name="Sun L."/>
            <person name="Chen Z."/>
        </authorList>
    </citation>
    <scope>NUCLEOTIDE SEQUENCE [LARGE SCALE GENOMIC DNA]</scope>
    <source>
        <strain evidence="2">3-2-2</strain>
    </source>
</reference>
<dbReference type="GO" id="GO:0005737">
    <property type="term" value="C:cytoplasm"/>
    <property type="evidence" value="ECO:0007669"/>
    <property type="project" value="TreeGrafter"/>
</dbReference>
<dbReference type="InterPro" id="IPR036188">
    <property type="entry name" value="FAD/NAD-bd_sf"/>
</dbReference>
<dbReference type="Pfam" id="PF01266">
    <property type="entry name" value="DAO"/>
    <property type="match status" value="1"/>
</dbReference>
<feature type="domain" description="FAD dependent oxidoreductase" evidence="1">
    <location>
        <begin position="34"/>
        <end position="403"/>
    </location>
</feature>
<organism evidence="2 3">
    <name type="scientific">Siminovitchia acidinfaciens</name>
    <dbReference type="NCBI Taxonomy" id="2321395"/>
    <lineage>
        <taxon>Bacteria</taxon>
        <taxon>Bacillati</taxon>
        <taxon>Bacillota</taxon>
        <taxon>Bacilli</taxon>
        <taxon>Bacillales</taxon>
        <taxon>Bacillaceae</taxon>
        <taxon>Siminovitchia</taxon>
    </lineage>
</organism>
<sequence>MKEENSGNAISYWLDTAKDDIKERPTLKESITADIAIMGAGFTGLWTAYYLLEKDPSLKIVIMDKGCVGFGASGRNGGWCSSKFSVSPATCIKRYGKDIARQIQLSMFDSVTEIERVIEKENINADWTLGGSLQIARGDHHLLTLEKAMATYQKLDLEEHFQLLDQLQTDQRVRINGASGSLLSKTSAVLNPGKLVRRLAETLEQRGVQIYENSEVVKVVEGNGRKSPKLVTRNGAVNAKHAIVLAGEAYMTQMRNYQRNLIPMYSLITLTEPLTEEQWSSIGWGGRETVGSTRLSVDYLQRTADGRILFGGRGQPYQYKSKISNAFDRHEKTHNALKERLYTWFPSLKGISFTHDWGGPVGVTRDWTPNFLYNKKTKVASAWGYAGQGVSTTNLGGRIMSDLLLEQQTEVTKLPMVQHKSKKWEPEPFRWMGVRFVQSGLSRIDEKAELNGKAPSGKTLVERLGRN</sequence>
<gene>
    <name evidence="2" type="ORF">D4T97_002010</name>
</gene>
<accession>A0A429Y749</accession>
<dbReference type="AlphaFoldDB" id="A0A429Y749"/>
<dbReference type="Gene3D" id="3.30.9.10">
    <property type="entry name" value="D-Amino Acid Oxidase, subunit A, domain 2"/>
    <property type="match status" value="1"/>
</dbReference>
<dbReference type="EMBL" id="QYTV02000001">
    <property type="protein sequence ID" value="RST77287.1"/>
    <property type="molecule type" value="Genomic_DNA"/>
</dbReference>
<dbReference type="SUPFAM" id="SSF51905">
    <property type="entry name" value="FAD/NAD(P)-binding domain"/>
    <property type="match status" value="1"/>
</dbReference>
<protein>
    <submittedName>
        <fullName evidence="2">FAD-dependent oxidoreductase</fullName>
    </submittedName>
</protein>